<reference evidence="6" key="1">
    <citation type="submission" date="2019-05" db="EMBL/GenBank/DDBJ databases">
        <title>Metatranscriptomic reconstruction reveals RNA viruses with the potential to shape carbon cycling in soil.</title>
        <authorList>
            <person name="Starr E.P."/>
            <person name="Nuccio E."/>
            <person name="Pett-Ridge J."/>
            <person name="Banfield J.F."/>
            <person name="Firestone M.K."/>
        </authorList>
    </citation>
    <scope>NUCLEOTIDE SEQUENCE</scope>
    <source>
        <strain evidence="6">H1_Bulk_Litter_4_scaffold_548</strain>
    </source>
</reference>
<protein>
    <recommendedName>
        <fullName evidence="5">RNA-directed RNA polymerase</fullName>
        <ecNumber evidence="5">2.7.7.48</ecNumber>
    </recommendedName>
</protein>
<dbReference type="PRINTS" id="PR00914">
    <property type="entry name" value="LVIRUSRNAPOL"/>
</dbReference>
<accession>A0A514CZB4</accession>
<comment type="catalytic activity">
    <reaction evidence="4 5">
        <text>RNA(n) + a ribonucleoside 5'-triphosphate = RNA(n+1) + diphosphate</text>
        <dbReference type="Rhea" id="RHEA:21248"/>
        <dbReference type="Rhea" id="RHEA-COMP:14527"/>
        <dbReference type="Rhea" id="RHEA-COMP:17342"/>
        <dbReference type="ChEBI" id="CHEBI:33019"/>
        <dbReference type="ChEBI" id="CHEBI:61557"/>
        <dbReference type="ChEBI" id="CHEBI:140395"/>
        <dbReference type="EC" id="2.7.7.48"/>
    </reaction>
</comment>
<evidence type="ECO:0000256" key="5">
    <source>
        <dbReference type="RuleBase" id="RU364050"/>
    </source>
</evidence>
<dbReference type="SUPFAM" id="SSF56672">
    <property type="entry name" value="DNA/RNA polymerases"/>
    <property type="match status" value="1"/>
</dbReference>
<evidence type="ECO:0000256" key="1">
    <source>
        <dbReference type="ARBA" id="ARBA00022679"/>
    </source>
</evidence>
<organism evidence="6">
    <name type="scientific">Riboviria sp</name>
    <dbReference type="NCBI Taxonomy" id="2585031"/>
    <lineage>
        <taxon>Viruses</taxon>
        <taxon>Riboviria</taxon>
    </lineage>
</organism>
<dbReference type="GO" id="GO:0003968">
    <property type="term" value="F:RNA-directed RNA polymerase activity"/>
    <property type="evidence" value="ECO:0007669"/>
    <property type="project" value="UniProtKB-KW"/>
</dbReference>
<keyword evidence="1 5" id="KW-0808">Transferase</keyword>
<keyword evidence="5" id="KW-0693">Viral RNA replication</keyword>
<dbReference type="GO" id="GO:0003723">
    <property type="term" value="F:RNA binding"/>
    <property type="evidence" value="ECO:0007669"/>
    <property type="project" value="InterPro"/>
</dbReference>
<dbReference type="Pfam" id="PF02123">
    <property type="entry name" value="RdRP_4"/>
    <property type="match status" value="2"/>
</dbReference>
<dbReference type="EMBL" id="MN032854">
    <property type="protein sequence ID" value="QDH86694.1"/>
    <property type="molecule type" value="Genomic_DNA"/>
</dbReference>
<dbReference type="GO" id="GO:0006351">
    <property type="term" value="P:DNA-templated transcription"/>
    <property type="evidence" value="ECO:0007669"/>
    <property type="project" value="InterPro"/>
</dbReference>
<keyword evidence="5 6" id="KW-0696">RNA-directed RNA polymerase</keyword>
<dbReference type="InterPro" id="IPR001795">
    <property type="entry name" value="RNA-dir_pol_luteovirus"/>
</dbReference>
<keyword evidence="3 5" id="KW-0547">Nucleotide-binding</keyword>
<gene>
    <name evidence="6" type="ORF">H1BulkLitter4548_000001</name>
</gene>
<proteinExistence type="predicted"/>
<keyword evidence="2 5" id="KW-0548">Nucleotidyltransferase</keyword>
<name>A0A514CZB4_9VIRU</name>
<evidence type="ECO:0000313" key="6">
    <source>
        <dbReference type="EMBL" id="QDH86694.1"/>
    </source>
</evidence>
<dbReference type="InterPro" id="IPR043502">
    <property type="entry name" value="DNA/RNA_pol_sf"/>
</dbReference>
<dbReference type="GO" id="GO:0000166">
    <property type="term" value="F:nucleotide binding"/>
    <property type="evidence" value="ECO:0007669"/>
    <property type="project" value="UniProtKB-KW"/>
</dbReference>
<sequence length="399" mass="45285">MRDGLVLSVSEFDSLIIESFSWLELGVQQTSSAPSLVKAIHKAILNSVQDSTPGVPLNIYGPKKGVWTSQARALIKLVLSRLRIMLLSRCQDLTSLELVHQGFCDAIYLFVKNEPHSEEKLKFNRLRLIMSISLVTSLIERVLFSKQNKLEISMCDYTSFKPGMGLNDSGLQQLYSWFSKREDEMSLCSTDVSAWDWSVPGFLLDMARDYRLATSTTEGAYAQLVRSHYYCIQRKVFQSPDGNLYEQIIPGIQASGSYNTSSDNSHMRHMLATLVQLRCGVNHPPCHEGAQMGDDAVERFVPGMKDAYESYGFRVKGITVLPERHFSFCSTSFNATWKGQPENWSKTLFRYLFKSPADPMYATYRAQLDNDLRFSDEYLSLISRVDEYSSVVGFVEDEC</sequence>
<evidence type="ECO:0000256" key="4">
    <source>
        <dbReference type="ARBA" id="ARBA00048744"/>
    </source>
</evidence>
<dbReference type="EC" id="2.7.7.48" evidence="5"/>
<evidence type="ECO:0000256" key="3">
    <source>
        <dbReference type="ARBA" id="ARBA00022741"/>
    </source>
</evidence>
<evidence type="ECO:0000256" key="2">
    <source>
        <dbReference type="ARBA" id="ARBA00022695"/>
    </source>
</evidence>